<comment type="caution">
    <text evidence="2">The sequence shown here is derived from an EMBL/GenBank/DDBJ whole genome shotgun (WGS) entry which is preliminary data.</text>
</comment>
<feature type="region of interest" description="Disordered" evidence="1">
    <location>
        <begin position="1"/>
        <end position="25"/>
    </location>
</feature>
<accession>W4UUR8</accession>
<dbReference type="Proteomes" id="UP000019131">
    <property type="component" value="Unassembled WGS sequence"/>
</dbReference>
<dbReference type="AlphaFoldDB" id="W4UUR8"/>
<proteinExistence type="predicted"/>
<keyword evidence="3" id="KW-1185">Reference proteome</keyword>
<gene>
    <name evidence="2" type="ORF">JCM10512_3046</name>
</gene>
<dbReference type="STRING" id="1445607.JCM10512_3046"/>
<protein>
    <submittedName>
        <fullName evidence="2">TonB-dependent receptor</fullName>
    </submittedName>
</protein>
<dbReference type="EMBL" id="BAIV01000018">
    <property type="protein sequence ID" value="GAE84686.1"/>
    <property type="molecule type" value="Genomic_DNA"/>
</dbReference>
<evidence type="ECO:0000313" key="3">
    <source>
        <dbReference type="Proteomes" id="UP000019131"/>
    </source>
</evidence>
<evidence type="ECO:0000256" key="1">
    <source>
        <dbReference type="SAM" id="MobiDB-lite"/>
    </source>
</evidence>
<name>W4UUR8_9BACE</name>
<dbReference type="SUPFAM" id="SSF49464">
    <property type="entry name" value="Carboxypeptidase regulatory domain-like"/>
    <property type="match status" value="1"/>
</dbReference>
<organism evidence="2 3">
    <name type="scientific">Bacteroides reticulotermitis JCM 10512</name>
    <dbReference type="NCBI Taxonomy" id="1445607"/>
    <lineage>
        <taxon>Bacteria</taxon>
        <taxon>Pseudomonadati</taxon>
        <taxon>Bacteroidota</taxon>
        <taxon>Bacteroidia</taxon>
        <taxon>Bacteroidales</taxon>
        <taxon>Bacteroidaceae</taxon>
        <taxon>Bacteroides</taxon>
    </lineage>
</organism>
<dbReference type="InterPro" id="IPR008969">
    <property type="entry name" value="CarboxyPept-like_regulatory"/>
</dbReference>
<sequence length="170" mass="18631">MVGHARRNGELYTTGSGTRQENCGNGRKSLHTCSAGKDKRAGNVHFVYEEASVDKASAITLSYRTETPLDVILDDLCKQSKLRYELQGDIVLLYPIRKQRTYDVRVSLLDADNRQPLMMATCALNPLGAYAATDVDGKATLKSIPAGSYSLDISYVALKRSVAPSKSRKT</sequence>
<dbReference type="RefSeq" id="WP_244437150.1">
    <property type="nucleotide sequence ID" value="NZ_BAIV01000018.1"/>
</dbReference>
<evidence type="ECO:0000313" key="2">
    <source>
        <dbReference type="EMBL" id="GAE84686.1"/>
    </source>
</evidence>
<keyword evidence="2" id="KW-0675">Receptor</keyword>
<reference evidence="2 3" key="1">
    <citation type="journal article" date="2014" name="Genome Announc.">
        <title>Draft Genome Sequence of Bacteroides reticulotermitis Strain JCM 10512T, Isolated from the Gut of a Termite.</title>
        <authorList>
            <person name="Yuki M."/>
            <person name="Oshima K."/>
            <person name="Suda W."/>
            <person name="Sakamoto M."/>
            <person name="Iida T."/>
            <person name="Hattori M."/>
            <person name="Ohkuma M."/>
        </authorList>
    </citation>
    <scope>NUCLEOTIDE SEQUENCE [LARGE SCALE GENOMIC DNA]</scope>
    <source>
        <strain evidence="2 3">JCM 10512</strain>
    </source>
</reference>
<feature type="compositionally biased region" description="Polar residues" evidence="1">
    <location>
        <begin position="11"/>
        <end position="23"/>
    </location>
</feature>